<dbReference type="AlphaFoldDB" id="A0A4Y2JK72"/>
<reference evidence="2 3" key="1">
    <citation type="journal article" date="2019" name="Sci. Rep.">
        <title>Orb-weaving spider Araneus ventricosus genome elucidates the spidroin gene catalogue.</title>
        <authorList>
            <person name="Kono N."/>
            <person name="Nakamura H."/>
            <person name="Ohtoshi R."/>
            <person name="Moran D.A.P."/>
            <person name="Shinohara A."/>
            <person name="Yoshida Y."/>
            <person name="Fujiwara M."/>
            <person name="Mori M."/>
            <person name="Tomita M."/>
            <person name="Arakawa K."/>
        </authorList>
    </citation>
    <scope>NUCLEOTIDE SEQUENCE [LARGE SCALE GENOMIC DNA]</scope>
</reference>
<proteinExistence type="predicted"/>
<gene>
    <name evidence="2" type="ORF">AVEN_111818_1</name>
</gene>
<evidence type="ECO:0000256" key="1">
    <source>
        <dbReference type="SAM" id="MobiDB-lite"/>
    </source>
</evidence>
<accession>A0A4Y2JK72</accession>
<dbReference type="Proteomes" id="UP000499080">
    <property type="component" value="Unassembled WGS sequence"/>
</dbReference>
<organism evidence="2 3">
    <name type="scientific">Araneus ventricosus</name>
    <name type="common">Orbweaver spider</name>
    <name type="synonym">Epeira ventricosa</name>
    <dbReference type="NCBI Taxonomy" id="182803"/>
    <lineage>
        <taxon>Eukaryota</taxon>
        <taxon>Metazoa</taxon>
        <taxon>Ecdysozoa</taxon>
        <taxon>Arthropoda</taxon>
        <taxon>Chelicerata</taxon>
        <taxon>Arachnida</taxon>
        <taxon>Araneae</taxon>
        <taxon>Araneomorphae</taxon>
        <taxon>Entelegynae</taxon>
        <taxon>Araneoidea</taxon>
        <taxon>Araneidae</taxon>
        <taxon>Araneus</taxon>
    </lineage>
</organism>
<feature type="region of interest" description="Disordered" evidence="1">
    <location>
        <begin position="78"/>
        <end position="100"/>
    </location>
</feature>
<name>A0A4Y2JK72_ARAVE</name>
<dbReference type="EMBL" id="BGPR01003580">
    <property type="protein sequence ID" value="GBM89868.1"/>
    <property type="molecule type" value="Genomic_DNA"/>
</dbReference>
<keyword evidence="3" id="KW-1185">Reference proteome</keyword>
<evidence type="ECO:0000313" key="2">
    <source>
        <dbReference type="EMBL" id="GBM89868.1"/>
    </source>
</evidence>
<protein>
    <submittedName>
        <fullName evidence="2">Uncharacterized protein</fullName>
    </submittedName>
</protein>
<comment type="caution">
    <text evidence="2">The sequence shown here is derived from an EMBL/GenBank/DDBJ whole genome shotgun (WGS) entry which is preliminary data.</text>
</comment>
<evidence type="ECO:0000313" key="3">
    <source>
        <dbReference type="Proteomes" id="UP000499080"/>
    </source>
</evidence>
<sequence length="100" mass="10796">MHMDDILSGATSLKSAKRFLKNCLHKNVETGFLTATELDNAEQLLIKQVQSTTFAKEMTALQDEPGLLGRIRHELGSPNLGGHLPITPPPAVEMGCGGQE</sequence>